<accession>A0A0F7W4D8</accession>
<evidence type="ECO:0000313" key="1">
    <source>
        <dbReference type="EMBL" id="CQR65603.1"/>
    </source>
</evidence>
<name>A0A0F7W4D8_STRLW</name>
<dbReference type="AlphaFoldDB" id="A0A0F7W4D8"/>
<dbReference type="KEGG" id="sle:sle_61480"/>
<protein>
    <submittedName>
        <fullName evidence="1">Uncharacterized protein</fullName>
    </submittedName>
</protein>
<evidence type="ECO:0000313" key="2">
    <source>
        <dbReference type="Proteomes" id="UP000035016"/>
    </source>
</evidence>
<reference evidence="1 2" key="1">
    <citation type="submission" date="2015-02" db="EMBL/GenBank/DDBJ databases">
        <authorList>
            <person name="Gomez-Escribano P.J."/>
        </authorList>
    </citation>
    <scope>NUCLEOTIDE SEQUENCE [LARGE SCALE GENOMIC DNA]</scope>
    <source>
        <strain evidence="2">C34 (DSM 42122 / NRRL B-24963)</strain>
    </source>
</reference>
<dbReference type="Proteomes" id="UP000035016">
    <property type="component" value="Chromosome Chromosome"/>
</dbReference>
<dbReference type="EMBL" id="LN831790">
    <property type="protein sequence ID" value="CQR65603.1"/>
    <property type="molecule type" value="Genomic_DNA"/>
</dbReference>
<proteinExistence type="predicted"/>
<organism evidence="1 2">
    <name type="scientific">Streptomyces leeuwenhoekii</name>
    <dbReference type="NCBI Taxonomy" id="1437453"/>
    <lineage>
        <taxon>Bacteria</taxon>
        <taxon>Bacillati</taxon>
        <taxon>Actinomycetota</taxon>
        <taxon>Actinomycetes</taxon>
        <taxon>Kitasatosporales</taxon>
        <taxon>Streptomycetaceae</taxon>
        <taxon>Streptomyces</taxon>
    </lineage>
</organism>
<sequence>MANKTPAVKQWVLAHPRFQASTALSKPWSRADIRDWLTEVSVHAVSGTTSCCGGGCSCPRSGHTMPDCGRRQGYRQRSALEKWRLALDLRRASRGGVPCRPWW</sequence>
<gene>
    <name evidence="1" type="primary">sle_61480</name>
</gene>